<evidence type="ECO:0000259" key="2">
    <source>
        <dbReference type="Pfam" id="PF13472"/>
    </source>
</evidence>
<accession>A0ABQ1UMN9</accession>
<feature type="chain" id="PRO_5047281984" description="SGNH hydrolase-type esterase domain-containing protein" evidence="1">
    <location>
        <begin position="21"/>
        <end position="229"/>
    </location>
</feature>
<dbReference type="Gene3D" id="3.40.50.1110">
    <property type="entry name" value="SGNH hydrolase"/>
    <property type="match status" value="1"/>
</dbReference>
<dbReference type="PANTHER" id="PTHR30383:SF5">
    <property type="entry name" value="SGNH HYDROLASE-TYPE ESTERASE DOMAIN-CONTAINING PROTEIN"/>
    <property type="match status" value="1"/>
</dbReference>
<dbReference type="RefSeq" id="WP_137402014.1">
    <property type="nucleotide sequence ID" value="NZ_BMIU01000003.1"/>
</dbReference>
<dbReference type="PROSITE" id="PS51257">
    <property type="entry name" value="PROKAR_LIPOPROTEIN"/>
    <property type="match status" value="1"/>
</dbReference>
<gene>
    <name evidence="3" type="ORF">GCM10011339_08510</name>
</gene>
<dbReference type="SUPFAM" id="SSF52266">
    <property type="entry name" value="SGNH hydrolase"/>
    <property type="match status" value="1"/>
</dbReference>
<sequence length="229" mass="24897">MNKIRAISLLLMFLCGAFIATSCSEGQKTSEKTASSEAKVDDKSEEKQKTVLFFGDSMSAGYGVDQEEAFPALIQKKIDSLGLPYKVINGGLSGETSASGLSRIDWFLEAKPDIFILELGGNDGLRGIKLSTTQENLQGIIDKVQKEYPSAKILLAGMQIPPNMGEAYTTDFKEIFPSLAEQNDLILIPFLLEGVGGNPDLNQPDGIHPTAEGHKIVAKTVWKYLEPEL</sequence>
<comment type="caution">
    <text evidence="3">The sequence shown here is derived from an EMBL/GenBank/DDBJ whole genome shotgun (WGS) entry which is preliminary data.</text>
</comment>
<keyword evidence="4" id="KW-1185">Reference proteome</keyword>
<dbReference type="Pfam" id="PF13472">
    <property type="entry name" value="Lipase_GDSL_2"/>
    <property type="match status" value="1"/>
</dbReference>
<keyword evidence="1" id="KW-0732">Signal</keyword>
<feature type="domain" description="SGNH hydrolase-type esterase" evidence="2">
    <location>
        <begin position="53"/>
        <end position="216"/>
    </location>
</feature>
<dbReference type="InterPro" id="IPR051532">
    <property type="entry name" value="Ester_Hydrolysis_Enzymes"/>
</dbReference>
<evidence type="ECO:0000313" key="4">
    <source>
        <dbReference type="Proteomes" id="UP000647339"/>
    </source>
</evidence>
<protein>
    <recommendedName>
        <fullName evidence="2">SGNH hydrolase-type esterase domain-containing protein</fullName>
    </recommendedName>
</protein>
<organism evidence="3 4">
    <name type="scientific">Echinicola rosea</name>
    <dbReference type="NCBI Taxonomy" id="1807691"/>
    <lineage>
        <taxon>Bacteria</taxon>
        <taxon>Pseudomonadati</taxon>
        <taxon>Bacteroidota</taxon>
        <taxon>Cytophagia</taxon>
        <taxon>Cytophagales</taxon>
        <taxon>Cyclobacteriaceae</taxon>
        <taxon>Echinicola</taxon>
    </lineage>
</organism>
<dbReference type="InterPro" id="IPR013830">
    <property type="entry name" value="SGNH_hydro"/>
</dbReference>
<evidence type="ECO:0000256" key="1">
    <source>
        <dbReference type="SAM" id="SignalP"/>
    </source>
</evidence>
<dbReference type="EMBL" id="BMIU01000003">
    <property type="protein sequence ID" value="GGF22752.1"/>
    <property type="molecule type" value="Genomic_DNA"/>
</dbReference>
<reference evidence="4" key="1">
    <citation type="journal article" date="2019" name="Int. J. Syst. Evol. Microbiol.">
        <title>The Global Catalogue of Microorganisms (GCM) 10K type strain sequencing project: providing services to taxonomists for standard genome sequencing and annotation.</title>
        <authorList>
            <consortium name="The Broad Institute Genomics Platform"/>
            <consortium name="The Broad Institute Genome Sequencing Center for Infectious Disease"/>
            <person name="Wu L."/>
            <person name="Ma J."/>
        </authorList>
    </citation>
    <scope>NUCLEOTIDE SEQUENCE [LARGE SCALE GENOMIC DNA]</scope>
    <source>
        <strain evidence="4">CGMCC 1.15407</strain>
    </source>
</reference>
<dbReference type="PANTHER" id="PTHR30383">
    <property type="entry name" value="THIOESTERASE 1/PROTEASE 1/LYSOPHOSPHOLIPASE L1"/>
    <property type="match status" value="1"/>
</dbReference>
<dbReference type="Proteomes" id="UP000647339">
    <property type="component" value="Unassembled WGS sequence"/>
</dbReference>
<dbReference type="InterPro" id="IPR036514">
    <property type="entry name" value="SGNH_hydro_sf"/>
</dbReference>
<dbReference type="CDD" id="cd01822">
    <property type="entry name" value="Lysophospholipase_L1_like"/>
    <property type="match status" value="1"/>
</dbReference>
<feature type="signal peptide" evidence="1">
    <location>
        <begin position="1"/>
        <end position="20"/>
    </location>
</feature>
<evidence type="ECO:0000313" key="3">
    <source>
        <dbReference type="EMBL" id="GGF22752.1"/>
    </source>
</evidence>
<name>A0ABQ1UMN9_9BACT</name>
<proteinExistence type="predicted"/>